<evidence type="ECO:0000256" key="1">
    <source>
        <dbReference type="ARBA" id="ARBA00007626"/>
    </source>
</evidence>
<evidence type="ECO:0000256" key="2">
    <source>
        <dbReference type="ARBA" id="ARBA00022737"/>
    </source>
</evidence>
<dbReference type="InterPro" id="IPR002625">
    <property type="entry name" value="Smr_dom"/>
</dbReference>
<feature type="repeat" description="PPR" evidence="3">
    <location>
        <begin position="173"/>
        <end position="207"/>
    </location>
</feature>
<evidence type="ECO:0000313" key="6">
    <source>
        <dbReference type="EMBL" id="GER56334.1"/>
    </source>
</evidence>
<dbReference type="InterPro" id="IPR011990">
    <property type="entry name" value="TPR-like_helical_dom_sf"/>
</dbReference>
<dbReference type="GO" id="GO:0045727">
    <property type="term" value="P:positive regulation of translation"/>
    <property type="evidence" value="ECO:0007669"/>
    <property type="project" value="TreeGrafter"/>
</dbReference>
<dbReference type="InterPro" id="IPR033443">
    <property type="entry name" value="PROP1-like_PPR_dom"/>
</dbReference>
<dbReference type="PROSITE" id="PS51375">
    <property type="entry name" value="PPR"/>
    <property type="match status" value="9"/>
</dbReference>
<feature type="domain" description="Smr" evidence="5">
    <location>
        <begin position="599"/>
        <end position="683"/>
    </location>
</feature>
<dbReference type="GO" id="GO:0009658">
    <property type="term" value="P:chloroplast organization"/>
    <property type="evidence" value="ECO:0007669"/>
    <property type="project" value="UniProtKB-ARBA"/>
</dbReference>
<evidence type="ECO:0000256" key="4">
    <source>
        <dbReference type="SAM" id="MobiDB-lite"/>
    </source>
</evidence>
<dbReference type="EMBL" id="BKCP01012625">
    <property type="protein sequence ID" value="GER56334.1"/>
    <property type="molecule type" value="Genomic_DNA"/>
</dbReference>
<dbReference type="PANTHER" id="PTHR47447">
    <property type="entry name" value="OS03G0856100 PROTEIN"/>
    <property type="match status" value="1"/>
</dbReference>
<proteinExistence type="inferred from homology"/>
<feature type="repeat" description="PPR" evidence="3">
    <location>
        <begin position="243"/>
        <end position="277"/>
    </location>
</feature>
<dbReference type="OrthoDB" id="185373at2759"/>
<dbReference type="PANTHER" id="PTHR47447:SF12">
    <property type="entry name" value="PENTATRICOPEPTIDE REPEAT-CONTAINING PROTEIN ATP4 HOMOLOG, CHLOROPLASTIC"/>
    <property type="match status" value="1"/>
</dbReference>
<comment type="similarity">
    <text evidence="1">Belongs to the PPR family. P subfamily.</text>
</comment>
<dbReference type="Proteomes" id="UP000325081">
    <property type="component" value="Unassembled WGS sequence"/>
</dbReference>
<dbReference type="GO" id="GO:0042134">
    <property type="term" value="F:rRNA primary transcript binding"/>
    <property type="evidence" value="ECO:0007669"/>
    <property type="project" value="TreeGrafter"/>
</dbReference>
<feature type="repeat" description="PPR" evidence="3">
    <location>
        <begin position="419"/>
        <end position="453"/>
    </location>
</feature>
<keyword evidence="7" id="KW-1185">Reference proteome</keyword>
<name>A0A5A7RGL7_STRAF</name>
<dbReference type="NCBIfam" id="TIGR00756">
    <property type="entry name" value="PPR"/>
    <property type="match status" value="8"/>
</dbReference>
<evidence type="ECO:0000313" key="7">
    <source>
        <dbReference type="Proteomes" id="UP000325081"/>
    </source>
</evidence>
<feature type="repeat" description="PPR" evidence="3">
    <location>
        <begin position="348"/>
        <end position="382"/>
    </location>
</feature>
<accession>A0A5A7RGL7</accession>
<dbReference type="Pfam" id="PF13041">
    <property type="entry name" value="PPR_2"/>
    <property type="match status" value="1"/>
</dbReference>
<feature type="repeat" description="PPR" evidence="3">
    <location>
        <begin position="383"/>
        <end position="417"/>
    </location>
</feature>
<comment type="caution">
    <text evidence="6">The sequence shown here is derived from an EMBL/GenBank/DDBJ whole genome shotgun (WGS) entry which is preliminary data.</text>
</comment>
<evidence type="ECO:0000256" key="3">
    <source>
        <dbReference type="PROSITE-ProRule" id="PRU00708"/>
    </source>
</evidence>
<dbReference type="AlphaFoldDB" id="A0A5A7RGL7"/>
<dbReference type="SMART" id="SM00463">
    <property type="entry name" value="SMR"/>
    <property type="match status" value="1"/>
</dbReference>
<organism evidence="6 7">
    <name type="scientific">Striga asiatica</name>
    <name type="common">Asiatic witchweed</name>
    <name type="synonym">Buchnera asiatica</name>
    <dbReference type="NCBI Taxonomy" id="4170"/>
    <lineage>
        <taxon>Eukaryota</taxon>
        <taxon>Viridiplantae</taxon>
        <taxon>Streptophyta</taxon>
        <taxon>Embryophyta</taxon>
        <taxon>Tracheophyta</taxon>
        <taxon>Spermatophyta</taxon>
        <taxon>Magnoliopsida</taxon>
        <taxon>eudicotyledons</taxon>
        <taxon>Gunneridae</taxon>
        <taxon>Pentapetalae</taxon>
        <taxon>asterids</taxon>
        <taxon>lamiids</taxon>
        <taxon>Lamiales</taxon>
        <taxon>Orobanchaceae</taxon>
        <taxon>Buchnereae</taxon>
        <taxon>Striga</taxon>
    </lineage>
</organism>
<gene>
    <name evidence="6" type="ORF">STAS_34050</name>
</gene>
<dbReference type="Gene3D" id="1.25.40.10">
    <property type="entry name" value="Tetratricopeptide repeat domain"/>
    <property type="match status" value="3"/>
</dbReference>
<feature type="repeat" description="PPR" evidence="3">
    <location>
        <begin position="313"/>
        <end position="347"/>
    </location>
</feature>
<keyword evidence="2" id="KW-0677">Repeat</keyword>
<dbReference type="Pfam" id="PF01535">
    <property type="entry name" value="PPR"/>
    <property type="match status" value="1"/>
</dbReference>
<evidence type="ECO:0000259" key="5">
    <source>
        <dbReference type="PROSITE" id="PS50828"/>
    </source>
</evidence>
<protein>
    <submittedName>
        <fullName evidence="6">Pentatricopeptide repeat-containing protein</fullName>
    </submittedName>
</protein>
<feature type="region of interest" description="Disordered" evidence="4">
    <location>
        <begin position="66"/>
        <end position="94"/>
    </location>
</feature>
<dbReference type="Pfam" id="PF17177">
    <property type="entry name" value="PPR_long"/>
    <property type="match status" value="1"/>
</dbReference>
<feature type="repeat" description="PPR" evidence="3">
    <location>
        <begin position="278"/>
        <end position="312"/>
    </location>
</feature>
<dbReference type="PROSITE" id="PS50828">
    <property type="entry name" value="SMR"/>
    <property type="match status" value="1"/>
</dbReference>
<reference evidence="7" key="1">
    <citation type="journal article" date="2019" name="Curr. Biol.">
        <title>Genome Sequence of Striga asiatica Provides Insight into the Evolution of Plant Parasitism.</title>
        <authorList>
            <person name="Yoshida S."/>
            <person name="Kim S."/>
            <person name="Wafula E.K."/>
            <person name="Tanskanen J."/>
            <person name="Kim Y.M."/>
            <person name="Honaas L."/>
            <person name="Yang Z."/>
            <person name="Spallek T."/>
            <person name="Conn C.E."/>
            <person name="Ichihashi Y."/>
            <person name="Cheong K."/>
            <person name="Cui S."/>
            <person name="Der J.P."/>
            <person name="Gundlach H."/>
            <person name="Jiao Y."/>
            <person name="Hori C."/>
            <person name="Ishida J.K."/>
            <person name="Kasahara H."/>
            <person name="Kiba T."/>
            <person name="Kim M.S."/>
            <person name="Koo N."/>
            <person name="Laohavisit A."/>
            <person name="Lee Y.H."/>
            <person name="Lumba S."/>
            <person name="McCourt P."/>
            <person name="Mortimer J.C."/>
            <person name="Mutuku J.M."/>
            <person name="Nomura T."/>
            <person name="Sasaki-Sekimoto Y."/>
            <person name="Seto Y."/>
            <person name="Wang Y."/>
            <person name="Wakatake T."/>
            <person name="Sakakibara H."/>
            <person name="Demura T."/>
            <person name="Yamaguchi S."/>
            <person name="Yoneyama K."/>
            <person name="Manabe R.I."/>
            <person name="Nelson D.C."/>
            <person name="Schulman A.H."/>
            <person name="Timko M.P."/>
            <person name="dePamphilis C.W."/>
            <person name="Choi D."/>
            <person name="Shirasu K."/>
        </authorList>
    </citation>
    <scope>NUCLEOTIDE SEQUENCE [LARGE SCALE GENOMIC DNA]</scope>
    <source>
        <strain evidence="7">cv. UVA1</strain>
    </source>
</reference>
<feature type="repeat" description="PPR" evidence="3">
    <location>
        <begin position="208"/>
        <end position="242"/>
    </location>
</feature>
<dbReference type="SUPFAM" id="SSF81901">
    <property type="entry name" value="HCP-like"/>
    <property type="match status" value="1"/>
</dbReference>
<dbReference type="GO" id="GO:0003729">
    <property type="term" value="F:mRNA binding"/>
    <property type="evidence" value="ECO:0007669"/>
    <property type="project" value="TreeGrafter"/>
</dbReference>
<dbReference type="InterPro" id="IPR002885">
    <property type="entry name" value="PPR_rpt"/>
</dbReference>
<dbReference type="FunFam" id="1.25.40.10:FF:000509">
    <property type="entry name" value="Pentatricopeptide repeat-containing protein At4g16390, chloroplastic"/>
    <property type="match status" value="1"/>
</dbReference>
<dbReference type="Pfam" id="PF13812">
    <property type="entry name" value="PPR_3"/>
    <property type="match status" value="1"/>
</dbReference>
<sequence>MAYNLSASPSSPSLARETHLFCNSLSLPNLSQLRIHKNLIFPFKPHSKKPSLRISSKIYVQEAEIQAQTQEPQGPDRKSAPRPKSNAWINPKSPRASKLLQTTHNYRYDSLAKLARSLDSCGQTGEDVSGRLSVLGNKVTEHDAVVVVNHMSNTKASLMALEYFLRKVESPRKVVLYNVTMKVFRKSKDLDGAQKLFDEMLERGIKPDNTTFSTLIGCARLCSLPEKAVEWYEKMPAFGLEPDGVTCSVMIDSYGKVGKEDVAFALYDRARNEKWRLDAVSFSTLIRIYISRGNFDGCLNLYEEMKALGVKPNASVYNSLLEAMGRAKRPWQAKNIYREMMRNEVNPNWATYAALLRAYGRGRYIHDILAVYKEMKEKNFELNVVLYNTILSTCADVGFTDEALAVFNDMMNSGTCNPDSWTYSSLITIYSCSGQVEEAEATLNEMMNSGFEPNIIVLTSIIQCYGKAKRTGDVVKTFDMLSDFGITPDEQFLCCLLSVSTEVPKEELGQLTVCIEKANPKLGHFVNLVIDEESLIGEEEANELFDSVSVAMRKAYLNCLIDLSVHVGGLERATQMMKFGLERGIYDNITIRSDKMWYLQLRRLSQGAALTGLRVWMNELWRAVDNGEELPNLLGIDTGHGKHKFSDRALMGLFEAHLKELDAPFHEVQDRPGWFQTTSVAAKAWLESRRGLDDDPNGA</sequence>
<feature type="repeat" description="PPR" evidence="3">
    <location>
        <begin position="454"/>
        <end position="488"/>
    </location>
</feature>
<dbReference type="GO" id="GO:0009570">
    <property type="term" value="C:chloroplast stroma"/>
    <property type="evidence" value="ECO:0007669"/>
    <property type="project" value="TreeGrafter"/>
</dbReference>